<evidence type="ECO:0000313" key="7">
    <source>
        <dbReference type="EMBL" id="ACO47350.1"/>
    </source>
</evidence>
<proteinExistence type="inferred from homology"/>
<dbReference type="InterPro" id="IPR014284">
    <property type="entry name" value="RNA_pol_sigma-70_dom"/>
</dbReference>
<dbReference type="PaxDb" id="546414-Deide_23150"/>
<dbReference type="PANTHER" id="PTHR43133:SF61">
    <property type="entry name" value="ECF RNA POLYMERASE SIGMA FACTOR SIGC"/>
    <property type="match status" value="1"/>
</dbReference>
<dbReference type="Pfam" id="PF08281">
    <property type="entry name" value="Sigma70_r4_2"/>
    <property type="match status" value="1"/>
</dbReference>
<feature type="domain" description="RNA polymerase sigma-70 region 2" evidence="5">
    <location>
        <begin position="25"/>
        <end position="87"/>
    </location>
</feature>
<dbReference type="GO" id="GO:0003677">
    <property type="term" value="F:DNA binding"/>
    <property type="evidence" value="ECO:0007669"/>
    <property type="project" value="InterPro"/>
</dbReference>
<gene>
    <name evidence="7" type="ordered locus">Deide_23150</name>
</gene>
<keyword evidence="2" id="KW-0805">Transcription regulation</keyword>
<dbReference type="InterPro" id="IPR039425">
    <property type="entry name" value="RNA_pol_sigma-70-like"/>
</dbReference>
<dbReference type="SUPFAM" id="SSF88659">
    <property type="entry name" value="Sigma3 and sigma4 domains of RNA polymerase sigma factors"/>
    <property type="match status" value="1"/>
</dbReference>
<dbReference type="InterPro" id="IPR036388">
    <property type="entry name" value="WH-like_DNA-bd_sf"/>
</dbReference>
<evidence type="ECO:0000313" key="8">
    <source>
        <dbReference type="Proteomes" id="UP000002208"/>
    </source>
</evidence>
<protein>
    <submittedName>
        <fullName evidence="7">Putative RNA polymerase sigma factor, ECF subfamily</fullName>
    </submittedName>
</protein>
<keyword evidence="4" id="KW-0804">Transcription</keyword>
<evidence type="ECO:0000259" key="5">
    <source>
        <dbReference type="Pfam" id="PF04542"/>
    </source>
</evidence>
<dbReference type="PANTHER" id="PTHR43133">
    <property type="entry name" value="RNA POLYMERASE ECF-TYPE SIGMA FACTO"/>
    <property type="match status" value="1"/>
</dbReference>
<dbReference type="eggNOG" id="COG1595">
    <property type="taxonomic scope" value="Bacteria"/>
</dbReference>
<organism evidence="7 8">
    <name type="scientific">Deinococcus deserti (strain DSM 17065 / CIP 109153 / LMG 22923 / VCD115)</name>
    <dbReference type="NCBI Taxonomy" id="546414"/>
    <lineage>
        <taxon>Bacteria</taxon>
        <taxon>Thermotogati</taxon>
        <taxon>Deinococcota</taxon>
        <taxon>Deinococci</taxon>
        <taxon>Deinococcales</taxon>
        <taxon>Deinococcaceae</taxon>
        <taxon>Deinococcus</taxon>
    </lineage>
</organism>
<dbReference type="RefSeq" id="WP_012694471.1">
    <property type="nucleotide sequence ID" value="NC_012526.1"/>
</dbReference>
<dbReference type="STRING" id="546414.Deide_23150"/>
<dbReference type="GO" id="GO:0006352">
    <property type="term" value="P:DNA-templated transcription initiation"/>
    <property type="evidence" value="ECO:0007669"/>
    <property type="project" value="InterPro"/>
</dbReference>
<evidence type="ECO:0000256" key="1">
    <source>
        <dbReference type="ARBA" id="ARBA00010641"/>
    </source>
</evidence>
<dbReference type="NCBIfam" id="TIGR02937">
    <property type="entry name" value="sigma70-ECF"/>
    <property type="match status" value="1"/>
</dbReference>
<dbReference type="Gene3D" id="1.10.1740.10">
    <property type="match status" value="1"/>
</dbReference>
<feature type="domain" description="RNA polymerase sigma factor 70 region 4 type 2" evidence="6">
    <location>
        <begin position="131"/>
        <end position="179"/>
    </location>
</feature>
<dbReference type="AlphaFoldDB" id="C1D081"/>
<accession>C1D081</accession>
<dbReference type="Proteomes" id="UP000002208">
    <property type="component" value="Chromosome"/>
</dbReference>
<dbReference type="InterPro" id="IPR007627">
    <property type="entry name" value="RNA_pol_sigma70_r2"/>
</dbReference>
<dbReference type="GO" id="GO:0016987">
    <property type="term" value="F:sigma factor activity"/>
    <property type="evidence" value="ECO:0007669"/>
    <property type="project" value="UniProtKB-KW"/>
</dbReference>
<evidence type="ECO:0000259" key="6">
    <source>
        <dbReference type="Pfam" id="PF08281"/>
    </source>
</evidence>
<dbReference type="Gene3D" id="1.10.10.10">
    <property type="entry name" value="Winged helix-like DNA-binding domain superfamily/Winged helix DNA-binding domain"/>
    <property type="match status" value="1"/>
</dbReference>
<dbReference type="EMBL" id="CP001114">
    <property type="protein sequence ID" value="ACO47350.1"/>
    <property type="molecule type" value="Genomic_DNA"/>
</dbReference>
<evidence type="ECO:0000256" key="3">
    <source>
        <dbReference type="ARBA" id="ARBA00023082"/>
    </source>
</evidence>
<evidence type="ECO:0000256" key="4">
    <source>
        <dbReference type="ARBA" id="ARBA00023163"/>
    </source>
</evidence>
<keyword evidence="3" id="KW-0731">Sigma factor</keyword>
<keyword evidence="8" id="KW-1185">Reference proteome</keyword>
<evidence type="ECO:0000256" key="2">
    <source>
        <dbReference type="ARBA" id="ARBA00023015"/>
    </source>
</evidence>
<name>C1D081_DEIDV</name>
<dbReference type="Pfam" id="PF04542">
    <property type="entry name" value="Sigma70_r2"/>
    <property type="match status" value="1"/>
</dbReference>
<dbReference type="SUPFAM" id="SSF88946">
    <property type="entry name" value="Sigma2 domain of RNA polymerase sigma factors"/>
    <property type="match status" value="1"/>
</dbReference>
<dbReference type="KEGG" id="ddr:Deide_23150"/>
<sequence>MDLNALAHLAAQGDRAALERLCLEVRDPIYRLALRTLGSPHDAEDAAQEILIQVVTHLGQFQGRAQLMTWVYTIATRSLLRTRRRAAEDQVRGAEPFAQWLDSHLADPAYGPAEKAELHLLEEECRLACTQGMLLCLTREHRIALLLGDVLKLSDREGAQICEVSRATFRQRLARARKTIRLIIGKRCGLVDPGNSCSCSRQIGACVQAGIMDPQRPVFAHLPRVGLTNGMTLTRGASQLNELERFAELIGSEGFQAPESVWAQVRLKAPDLVT</sequence>
<dbReference type="HOGENOM" id="CLU_047691_0_0_0"/>
<dbReference type="InterPro" id="IPR013325">
    <property type="entry name" value="RNA_pol_sigma_r2"/>
</dbReference>
<dbReference type="InterPro" id="IPR013249">
    <property type="entry name" value="RNA_pol_sigma70_r4_t2"/>
</dbReference>
<reference evidence="7 8" key="1">
    <citation type="journal article" date="2009" name="PLoS Genet.">
        <title>Alliance of proteomics and genomics to unravel the specificities of Sahara bacterium Deinococcus deserti.</title>
        <authorList>
            <person name="de Groot A."/>
            <person name="Dulermo R."/>
            <person name="Ortet P."/>
            <person name="Blanchard L."/>
            <person name="Guerin P."/>
            <person name="Fernandez B."/>
            <person name="Vacherie B."/>
            <person name="Dossat C."/>
            <person name="Jolivet E."/>
            <person name="Siguier P."/>
            <person name="Chandler M."/>
            <person name="Barakat M."/>
            <person name="Dedieu A."/>
            <person name="Barbe V."/>
            <person name="Heulin T."/>
            <person name="Sommer S."/>
            <person name="Achouak W."/>
            <person name="Armengaud J."/>
        </authorList>
    </citation>
    <scope>NUCLEOTIDE SEQUENCE [LARGE SCALE GENOMIC DNA]</scope>
    <source>
        <strain evidence="8">DSM 17065 / CIP 109153 / LMG 22923 / VCD115</strain>
    </source>
</reference>
<dbReference type="InterPro" id="IPR013324">
    <property type="entry name" value="RNA_pol_sigma_r3/r4-like"/>
</dbReference>
<comment type="similarity">
    <text evidence="1">Belongs to the sigma-70 factor family. ECF subfamily.</text>
</comment>